<sequence length="418" mass="45493">MSLLRFVLMTALLLGCLCEMQSVSAQQPSAVEETGPPAAVKTVGVDDVASDAAISTRLRRIFESSGYFTDLEVESDSGIVTLRGIADNDEHRQWATSVTQRTQDVIAAINKLEISSTVDISSSRELVQQSLGALWTEFLVRSPLLVAALIVILITILLAKFTGWLLVKVLGGRGIRLSLQDLIHQLSSLAIWIVGILTATVVAFPGMTPSKALTVLGLGSVAIGFAFKDIFENFFAGMLILWKYPFDRGDFIECEGLTGKVEKITIRNTLIRGLDGELSVIPNATLFKNNVDVLTSQPQRRVRIICGVAYGEDVDAAREVIRNAMQDCETILGVRTIEVFAQEFASSSINFEVVWWTGSKPTDIRRSRDEVIAAIKRGLDSAGIEIPFPYRTLTFQDASIAAAIGSKVTGAEHRSPDA</sequence>
<proteinExistence type="inferred from homology"/>
<feature type="chain" id="PRO_5022993318" evidence="8">
    <location>
        <begin position="26"/>
        <end position="418"/>
    </location>
</feature>
<dbReference type="InterPro" id="IPR023408">
    <property type="entry name" value="MscS_beta-dom_sf"/>
</dbReference>
<comment type="caution">
    <text evidence="10">The sequence shown here is derived from an EMBL/GenBank/DDBJ whole genome shotgun (WGS) entry which is preliminary data.</text>
</comment>
<dbReference type="Gene3D" id="3.30.70.100">
    <property type="match status" value="1"/>
</dbReference>
<dbReference type="GO" id="GO:0005886">
    <property type="term" value="C:plasma membrane"/>
    <property type="evidence" value="ECO:0007669"/>
    <property type="project" value="UniProtKB-SubCell"/>
</dbReference>
<dbReference type="InterPro" id="IPR007055">
    <property type="entry name" value="BON_dom"/>
</dbReference>
<evidence type="ECO:0000256" key="8">
    <source>
        <dbReference type="SAM" id="SignalP"/>
    </source>
</evidence>
<comment type="similarity">
    <text evidence="2">Belongs to the MscS (TC 1.A.23) family.</text>
</comment>
<dbReference type="PANTHER" id="PTHR30221:SF1">
    <property type="entry name" value="SMALL-CONDUCTANCE MECHANOSENSITIVE CHANNEL"/>
    <property type="match status" value="1"/>
</dbReference>
<dbReference type="InterPro" id="IPR049278">
    <property type="entry name" value="MS_channel_C"/>
</dbReference>
<dbReference type="SUPFAM" id="SSF82861">
    <property type="entry name" value="Mechanosensitive channel protein MscS (YggB), transmembrane region"/>
    <property type="match status" value="1"/>
</dbReference>
<evidence type="ECO:0000256" key="1">
    <source>
        <dbReference type="ARBA" id="ARBA00004651"/>
    </source>
</evidence>
<evidence type="ECO:0000256" key="7">
    <source>
        <dbReference type="SAM" id="Phobius"/>
    </source>
</evidence>
<feature type="transmembrane region" description="Helical" evidence="7">
    <location>
        <begin position="144"/>
        <end position="167"/>
    </location>
</feature>
<accession>A0A5C6BW27</accession>
<keyword evidence="6 7" id="KW-0472">Membrane</keyword>
<feature type="signal peptide" evidence="8">
    <location>
        <begin position="1"/>
        <end position="25"/>
    </location>
</feature>
<dbReference type="Gene3D" id="2.30.30.60">
    <property type="match status" value="1"/>
</dbReference>
<dbReference type="InterPro" id="IPR010920">
    <property type="entry name" value="LSM_dom_sf"/>
</dbReference>
<dbReference type="Pfam" id="PF00924">
    <property type="entry name" value="MS_channel_2nd"/>
    <property type="match status" value="1"/>
</dbReference>
<evidence type="ECO:0000313" key="10">
    <source>
        <dbReference type="EMBL" id="TWU15847.1"/>
    </source>
</evidence>
<dbReference type="Gene3D" id="1.10.287.1260">
    <property type="match status" value="1"/>
</dbReference>
<keyword evidence="5 7" id="KW-1133">Transmembrane helix</keyword>
<dbReference type="InterPro" id="IPR008910">
    <property type="entry name" value="MSC_TM_helix"/>
</dbReference>
<dbReference type="InterPro" id="IPR011014">
    <property type="entry name" value="MscS_channel_TM-2"/>
</dbReference>
<dbReference type="Pfam" id="PF05552">
    <property type="entry name" value="MS_channel_1st_1"/>
    <property type="match status" value="1"/>
</dbReference>
<dbReference type="PROSITE" id="PS50914">
    <property type="entry name" value="BON"/>
    <property type="match status" value="1"/>
</dbReference>
<evidence type="ECO:0000313" key="11">
    <source>
        <dbReference type="Proteomes" id="UP000319908"/>
    </source>
</evidence>
<reference evidence="10 11" key="1">
    <citation type="journal article" date="2020" name="Antonie Van Leeuwenhoek">
        <title>Rhodopirellula heiligendammensis sp. nov., Rhodopirellula pilleata sp. nov., and Rhodopirellula solitaria sp. nov. isolated from natural or artificial marine surfaces in Northern Germany and California, USA, and emended description of the genus Rhodopirellula.</title>
        <authorList>
            <person name="Kallscheuer N."/>
            <person name="Wiegand S."/>
            <person name="Jogler M."/>
            <person name="Boedeker C."/>
            <person name="Peeters S.H."/>
            <person name="Rast P."/>
            <person name="Heuer A."/>
            <person name="Jetten M.S.M."/>
            <person name="Rohde M."/>
            <person name="Jogler C."/>
        </authorList>
    </citation>
    <scope>NUCLEOTIDE SEQUENCE [LARGE SCALE GENOMIC DNA]</scope>
    <source>
        <strain evidence="10 11">Poly21</strain>
    </source>
</reference>
<dbReference type="EMBL" id="SJPU01000002">
    <property type="protein sequence ID" value="TWU15847.1"/>
    <property type="molecule type" value="Genomic_DNA"/>
</dbReference>
<evidence type="ECO:0000259" key="9">
    <source>
        <dbReference type="PROSITE" id="PS50914"/>
    </source>
</evidence>
<dbReference type="InterPro" id="IPR011066">
    <property type="entry name" value="MscS_channel_C_sf"/>
</dbReference>
<keyword evidence="4 7" id="KW-0812">Transmembrane</keyword>
<protein>
    <submittedName>
        <fullName evidence="10">Small-conductance mechanosensitive channel</fullName>
    </submittedName>
</protein>
<dbReference type="Pfam" id="PF21082">
    <property type="entry name" value="MS_channel_3rd"/>
    <property type="match status" value="1"/>
</dbReference>
<dbReference type="SUPFAM" id="SSF82689">
    <property type="entry name" value="Mechanosensitive channel protein MscS (YggB), C-terminal domain"/>
    <property type="match status" value="1"/>
</dbReference>
<keyword evidence="11" id="KW-1185">Reference proteome</keyword>
<dbReference type="PROSITE" id="PS51257">
    <property type="entry name" value="PROKAR_LIPOPROTEIN"/>
    <property type="match status" value="1"/>
</dbReference>
<evidence type="ECO:0000256" key="2">
    <source>
        <dbReference type="ARBA" id="ARBA00008017"/>
    </source>
</evidence>
<dbReference type="GO" id="GO:0008381">
    <property type="term" value="F:mechanosensitive monoatomic ion channel activity"/>
    <property type="evidence" value="ECO:0007669"/>
    <property type="project" value="InterPro"/>
</dbReference>
<evidence type="ECO:0000256" key="5">
    <source>
        <dbReference type="ARBA" id="ARBA00022989"/>
    </source>
</evidence>
<evidence type="ECO:0000256" key="3">
    <source>
        <dbReference type="ARBA" id="ARBA00022475"/>
    </source>
</evidence>
<comment type="subcellular location">
    <subcellularLocation>
        <location evidence="1">Cell membrane</location>
        <topology evidence="1">Multi-pass membrane protein</topology>
    </subcellularLocation>
</comment>
<dbReference type="PANTHER" id="PTHR30221">
    <property type="entry name" value="SMALL-CONDUCTANCE MECHANOSENSITIVE CHANNEL"/>
    <property type="match status" value="1"/>
</dbReference>
<keyword evidence="3" id="KW-1003">Cell membrane</keyword>
<keyword evidence="8" id="KW-0732">Signal</keyword>
<feature type="domain" description="BON" evidence="9">
    <location>
        <begin position="50"/>
        <end position="116"/>
    </location>
</feature>
<dbReference type="InterPro" id="IPR045275">
    <property type="entry name" value="MscS_archaea/bacteria_type"/>
</dbReference>
<dbReference type="SUPFAM" id="SSF50182">
    <property type="entry name" value="Sm-like ribonucleoproteins"/>
    <property type="match status" value="1"/>
</dbReference>
<evidence type="ECO:0000256" key="4">
    <source>
        <dbReference type="ARBA" id="ARBA00022692"/>
    </source>
</evidence>
<gene>
    <name evidence="10" type="primary">mscS_3</name>
    <name evidence="10" type="ORF">Poly21_30490</name>
</gene>
<dbReference type="Proteomes" id="UP000319908">
    <property type="component" value="Unassembled WGS sequence"/>
</dbReference>
<dbReference type="OrthoDB" id="9809206at2"/>
<dbReference type="Pfam" id="PF04972">
    <property type="entry name" value="BON"/>
    <property type="match status" value="1"/>
</dbReference>
<dbReference type="InterPro" id="IPR006685">
    <property type="entry name" value="MscS_channel_2nd"/>
</dbReference>
<organism evidence="10 11">
    <name type="scientific">Allorhodopirellula heiligendammensis</name>
    <dbReference type="NCBI Taxonomy" id="2714739"/>
    <lineage>
        <taxon>Bacteria</taxon>
        <taxon>Pseudomonadati</taxon>
        <taxon>Planctomycetota</taxon>
        <taxon>Planctomycetia</taxon>
        <taxon>Pirellulales</taxon>
        <taxon>Pirellulaceae</taxon>
        <taxon>Allorhodopirellula</taxon>
    </lineage>
</organism>
<name>A0A5C6BW27_9BACT</name>
<feature type="transmembrane region" description="Helical" evidence="7">
    <location>
        <begin position="188"/>
        <end position="206"/>
    </location>
</feature>
<dbReference type="AlphaFoldDB" id="A0A5C6BW27"/>
<evidence type="ECO:0000256" key="6">
    <source>
        <dbReference type="ARBA" id="ARBA00023136"/>
    </source>
</evidence>